<dbReference type="InterPro" id="IPR006255">
    <property type="entry name" value="SucB"/>
</dbReference>
<dbReference type="Gene3D" id="3.30.559.10">
    <property type="entry name" value="Chloramphenicol acetyltransferase-like domain"/>
    <property type="match status" value="1"/>
</dbReference>
<feature type="region of interest" description="Disordered" evidence="13">
    <location>
        <begin position="157"/>
        <end position="218"/>
    </location>
</feature>
<sequence>MKTANLLKQIKFTPKSISTSSSGLRSFSVAGNRLYTTSSVQSNNTTTTTRSTLQQRQQYSSLFNNVNTTYTQRFYSAAADVVVKVPSMGDSISEGTVVSWNKKVGDSVRVDDVICSIETDKVTIDINATANGTIVELFAQEGDTVLVGNPLYKMSEGAAPPKAEAPKAQAPPKAEAPKTAEAPKAATPPPAPKAEAPKAAAPSTPAAASGSGEKRVKMTRIRQRTAQRLKDSQNTAAMLTTFNEVDMSALMNLRNKYKDEFEKKHSVKFGFMSAFVKASTIALKEQPIVNASVDEADIVYHDNINISVAVAAPKGLLVPVIRNCQNMSFADVEKELGRLSGLARNDQLAIEDSMGGTFTISNGGVYGSMFGTPIINPPQSAILGMHAIKDRPYVVNGQIVIRPIMYLALTYDHRIIDGREAVTFLKKIKDTLENPERILLDL</sequence>
<keyword evidence="9" id="KW-0809">Transit peptide</keyword>
<evidence type="ECO:0000256" key="10">
    <source>
        <dbReference type="ARBA" id="ARBA00023128"/>
    </source>
</evidence>
<proteinExistence type="inferred from homology"/>
<evidence type="ECO:0000256" key="8">
    <source>
        <dbReference type="ARBA" id="ARBA00022823"/>
    </source>
</evidence>
<dbReference type="InterPro" id="IPR001078">
    <property type="entry name" value="2-oxoacid_DH_actylTfrase"/>
</dbReference>
<keyword evidence="10" id="KW-0496">Mitochondrion</keyword>
<dbReference type="InterPro" id="IPR050537">
    <property type="entry name" value="2-oxoacid_dehydrogenase"/>
</dbReference>
<dbReference type="InterPro" id="IPR003016">
    <property type="entry name" value="2-oxoA_DH_lipoyl-BS"/>
</dbReference>
<comment type="pathway">
    <text evidence="3">Amino-acid degradation; L-lysine degradation via saccharopine pathway; glutaryl-CoA from L-lysine: step 6/6.</text>
</comment>
<dbReference type="SUPFAM" id="SSF52777">
    <property type="entry name" value="CoA-dependent acyltransferases"/>
    <property type="match status" value="1"/>
</dbReference>
<comment type="subcellular location">
    <subcellularLocation>
        <location evidence="2">Mitochondrion</location>
    </subcellularLocation>
</comment>
<keyword evidence="8" id="KW-0450">Lipoyl</keyword>
<dbReference type="PROSITE" id="PS50968">
    <property type="entry name" value="BIOTINYL_LIPOYL"/>
    <property type="match status" value="1"/>
</dbReference>
<dbReference type="Proteomes" id="UP000695562">
    <property type="component" value="Unassembled WGS sequence"/>
</dbReference>
<dbReference type="GO" id="GO:0004149">
    <property type="term" value="F:dihydrolipoyllysine-residue succinyltransferase activity"/>
    <property type="evidence" value="ECO:0007669"/>
    <property type="project" value="UniProtKB-EC"/>
</dbReference>
<evidence type="ECO:0000256" key="2">
    <source>
        <dbReference type="ARBA" id="ARBA00004173"/>
    </source>
</evidence>
<dbReference type="GO" id="GO:0005739">
    <property type="term" value="C:mitochondrion"/>
    <property type="evidence" value="ECO:0007669"/>
    <property type="project" value="UniProtKB-SubCell"/>
</dbReference>
<dbReference type="EC" id="2.3.1.61" evidence="5"/>
<dbReference type="InterPro" id="IPR023213">
    <property type="entry name" value="CAT-like_dom_sf"/>
</dbReference>
<evidence type="ECO:0000259" key="14">
    <source>
        <dbReference type="PROSITE" id="PS50968"/>
    </source>
</evidence>
<keyword evidence="11" id="KW-0012">Acyltransferase</keyword>
<evidence type="ECO:0000256" key="4">
    <source>
        <dbReference type="ARBA" id="ARBA00007317"/>
    </source>
</evidence>
<dbReference type="SUPFAM" id="SSF51230">
    <property type="entry name" value="Single hybrid motif"/>
    <property type="match status" value="1"/>
</dbReference>
<dbReference type="GO" id="GO:0006099">
    <property type="term" value="P:tricarboxylic acid cycle"/>
    <property type="evidence" value="ECO:0007669"/>
    <property type="project" value="UniProtKB-KW"/>
</dbReference>
<evidence type="ECO:0000256" key="12">
    <source>
        <dbReference type="ARBA" id="ARBA00032406"/>
    </source>
</evidence>
<keyword evidence="7" id="KW-0808">Transferase</keyword>
<dbReference type="InterPro" id="IPR000089">
    <property type="entry name" value="Biotin_lipoyl"/>
</dbReference>
<comment type="similarity">
    <text evidence="4">Belongs to the 2-oxoacid dehydrogenase family.</text>
</comment>
<evidence type="ECO:0000256" key="6">
    <source>
        <dbReference type="ARBA" id="ARBA00022532"/>
    </source>
</evidence>
<keyword evidence="16" id="KW-1185">Reference proteome</keyword>
<organism evidence="15 16">
    <name type="scientific">Polysphondylium violaceum</name>
    <dbReference type="NCBI Taxonomy" id="133409"/>
    <lineage>
        <taxon>Eukaryota</taxon>
        <taxon>Amoebozoa</taxon>
        <taxon>Evosea</taxon>
        <taxon>Eumycetozoa</taxon>
        <taxon>Dictyostelia</taxon>
        <taxon>Dictyosteliales</taxon>
        <taxon>Dictyosteliaceae</taxon>
        <taxon>Polysphondylium</taxon>
    </lineage>
</organism>
<dbReference type="UniPathway" id="UPA00868">
    <property type="reaction ID" value="UER00840"/>
</dbReference>
<comment type="cofactor">
    <cofactor evidence="1">
        <name>(R)-lipoate</name>
        <dbReference type="ChEBI" id="CHEBI:83088"/>
    </cofactor>
</comment>
<evidence type="ECO:0000256" key="11">
    <source>
        <dbReference type="ARBA" id="ARBA00023315"/>
    </source>
</evidence>
<evidence type="ECO:0000256" key="9">
    <source>
        <dbReference type="ARBA" id="ARBA00022946"/>
    </source>
</evidence>
<dbReference type="GO" id="GO:0033512">
    <property type="term" value="P:L-lysine catabolic process to acetyl-CoA via saccharopine"/>
    <property type="evidence" value="ECO:0007669"/>
    <property type="project" value="UniProtKB-UniPathway"/>
</dbReference>
<evidence type="ECO:0000313" key="16">
    <source>
        <dbReference type="Proteomes" id="UP000695562"/>
    </source>
</evidence>
<dbReference type="InterPro" id="IPR011053">
    <property type="entry name" value="Single_hybrid_motif"/>
</dbReference>
<dbReference type="GO" id="GO:0045252">
    <property type="term" value="C:oxoglutarate dehydrogenase complex"/>
    <property type="evidence" value="ECO:0007669"/>
    <property type="project" value="InterPro"/>
</dbReference>
<dbReference type="EMBL" id="AJWJ01000372">
    <property type="protein sequence ID" value="KAF2071463.1"/>
    <property type="molecule type" value="Genomic_DNA"/>
</dbReference>
<dbReference type="CDD" id="cd06849">
    <property type="entry name" value="lipoyl_domain"/>
    <property type="match status" value="1"/>
</dbReference>
<dbReference type="Pfam" id="PF00364">
    <property type="entry name" value="Biotin_lipoyl"/>
    <property type="match status" value="1"/>
</dbReference>
<evidence type="ECO:0000256" key="5">
    <source>
        <dbReference type="ARBA" id="ARBA00012945"/>
    </source>
</evidence>
<comment type="caution">
    <text evidence="15">The sequence shown here is derived from an EMBL/GenBank/DDBJ whole genome shotgun (WGS) entry which is preliminary data.</text>
</comment>
<dbReference type="Pfam" id="PF00198">
    <property type="entry name" value="2-oxoacid_dh"/>
    <property type="match status" value="1"/>
</dbReference>
<dbReference type="OrthoDB" id="5391403at2759"/>
<feature type="compositionally biased region" description="Low complexity" evidence="13">
    <location>
        <begin position="158"/>
        <end position="185"/>
    </location>
</feature>
<dbReference type="PANTHER" id="PTHR43416">
    <property type="entry name" value="DIHYDROLIPOYLLYSINE-RESIDUE SUCCINYLTRANSFERASE COMPONENT OF 2-OXOGLUTARATE DEHYDROGENASE COMPLEX, MITOCHONDRIAL-RELATED"/>
    <property type="match status" value="1"/>
</dbReference>
<dbReference type="AlphaFoldDB" id="A0A8J4PPI4"/>
<evidence type="ECO:0000256" key="7">
    <source>
        <dbReference type="ARBA" id="ARBA00022679"/>
    </source>
</evidence>
<feature type="domain" description="Lipoyl-binding" evidence="14">
    <location>
        <begin position="80"/>
        <end position="155"/>
    </location>
</feature>
<dbReference type="NCBIfam" id="TIGR01347">
    <property type="entry name" value="sucB"/>
    <property type="match status" value="1"/>
</dbReference>
<gene>
    <name evidence="15" type="ORF">CYY_007216</name>
</gene>
<evidence type="ECO:0000313" key="15">
    <source>
        <dbReference type="EMBL" id="KAF2071463.1"/>
    </source>
</evidence>
<reference evidence="15" key="1">
    <citation type="submission" date="2020-01" db="EMBL/GenBank/DDBJ databases">
        <title>Development of genomics and gene disruption for Polysphondylium violaceum indicates a role for the polyketide synthase stlB in stalk morphogenesis.</title>
        <authorList>
            <person name="Narita B."/>
            <person name="Kawabe Y."/>
            <person name="Kin K."/>
            <person name="Saito T."/>
            <person name="Gibbs R."/>
            <person name="Kuspa A."/>
            <person name="Muzny D."/>
            <person name="Queller D."/>
            <person name="Richards S."/>
            <person name="Strassman J."/>
            <person name="Sucgang R."/>
            <person name="Worley K."/>
            <person name="Schaap P."/>
        </authorList>
    </citation>
    <scope>NUCLEOTIDE SEQUENCE</scope>
    <source>
        <strain evidence="15">QSvi11</strain>
    </source>
</reference>
<protein>
    <recommendedName>
        <fullName evidence="5">dihydrolipoyllysine-residue succinyltransferase</fullName>
        <ecNumber evidence="5">2.3.1.61</ecNumber>
    </recommendedName>
    <alternativeName>
        <fullName evidence="12">2-oxoglutarate dehydrogenase complex component E2</fullName>
    </alternativeName>
</protein>
<name>A0A8J4PPI4_9MYCE</name>
<evidence type="ECO:0000256" key="3">
    <source>
        <dbReference type="ARBA" id="ARBA00005145"/>
    </source>
</evidence>
<dbReference type="PROSITE" id="PS00189">
    <property type="entry name" value="LIPOYL"/>
    <property type="match status" value="1"/>
</dbReference>
<dbReference type="PANTHER" id="PTHR43416:SF5">
    <property type="entry name" value="DIHYDROLIPOYLLYSINE-RESIDUE SUCCINYLTRANSFERASE COMPONENT OF 2-OXOGLUTARATE DEHYDROGENASE COMPLEX, MITOCHONDRIAL"/>
    <property type="match status" value="1"/>
</dbReference>
<keyword evidence="6" id="KW-0816">Tricarboxylic acid cycle</keyword>
<evidence type="ECO:0000256" key="1">
    <source>
        <dbReference type="ARBA" id="ARBA00001938"/>
    </source>
</evidence>
<evidence type="ECO:0000256" key="13">
    <source>
        <dbReference type="SAM" id="MobiDB-lite"/>
    </source>
</evidence>
<feature type="compositionally biased region" description="Low complexity" evidence="13">
    <location>
        <begin position="193"/>
        <end position="208"/>
    </location>
</feature>
<dbReference type="FunFam" id="3.30.559.10:FF:000006">
    <property type="entry name" value="Dihydrolipoyllysine-residue succinyltransferase component of 2-oxoglutarate dehydrogenase complex, mitochondrial"/>
    <property type="match status" value="1"/>
</dbReference>
<accession>A0A8J4PPI4</accession>
<dbReference type="Gene3D" id="2.40.50.100">
    <property type="match status" value="1"/>
</dbReference>